<dbReference type="InterPro" id="IPR019270">
    <property type="entry name" value="DUF2283"/>
</dbReference>
<dbReference type="AlphaFoldDB" id="X0V8B5"/>
<sequence length="84" mass="9498">MATTAAIKEIFEALPHIKKVGAKHLWFDFDEEADVLYVSLERPQRATDTDILEDGVFLRLRGKSVVGITITNISKKFKGRGHRT</sequence>
<reference evidence="1" key="1">
    <citation type="journal article" date="2014" name="Front. Microbiol.">
        <title>High frequency of phylogenetically diverse reductive dehalogenase-homologous genes in deep subseafloor sedimentary metagenomes.</title>
        <authorList>
            <person name="Kawai M."/>
            <person name="Futagami T."/>
            <person name="Toyoda A."/>
            <person name="Takaki Y."/>
            <person name="Nishi S."/>
            <person name="Hori S."/>
            <person name="Arai W."/>
            <person name="Tsubouchi T."/>
            <person name="Morono Y."/>
            <person name="Uchiyama I."/>
            <person name="Ito T."/>
            <person name="Fujiyama A."/>
            <person name="Inagaki F."/>
            <person name="Takami H."/>
        </authorList>
    </citation>
    <scope>NUCLEOTIDE SEQUENCE</scope>
    <source>
        <strain evidence="1">Expedition CK06-06</strain>
    </source>
</reference>
<protein>
    <recommendedName>
        <fullName evidence="2">DUF2283 domain-containing protein</fullName>
    </recommendedName>
</protein>
<comment type="caution">
    <text evidence="1">The sequence shown here is derived from an EMBL/GenBank/DDBJ whole genome shotgun (WGS) entry which is preliminary data.</text>
</comment>
<dbReference type="EMBL" id="BARS01020463">
    <property type="protein sequence ID" value="GAG07587.1"/>
    <property type="molecule type" value="Genomic_DNA"/>
</dbReference>
<evidence type="ECO:0008006" key="2">
    <source>
        <dbReference type="Google" id="ProtNLM"/>
    </source>
</evidence>
<gene>
    <name evidence="1" type="ORF">S01H1_32995</name>
</gene>
<name>X0V8B5_9ZZZZ</name>
<dbReference type="Pfam" id="PF10049">
    <property type="entry name" value="DUF2283"/>
    <property type="match status" value="1"/>
</dbReference>
<proteinExistence type="predicted"/>
<evidence type="ECO:0000313" key="1">
    <source>
        <dbReference type="EMBL" id="GAG07587.1"/>
    </source>
</evidence>
<accession>X0V8B5</accession>
<organism evidence="1">
    <name type="scientific">marine sediment metagenome</name>
    <dbReference type="NCBI Taxonomy" id="412755"/>
    <lineage>
        <taxon>unclassified sequences</taxon>
        <taxon>metagenomes</taxon>
        <taxon>ecological metagenomes</taxon>
    </lineage>
</organism>